<evidence type="ECO:0000313" key="12">
    <source>
        <dbReference type="EMBL" id="GAA1788662.1"/>
    </source>
</evidence>
<evidence type="ECO:0000256" key="4">
    <source>
        <dbReference type="ARBA" id="ARBA00022679"/>
    </source>
</evidence>
<keyword evidence="5" id="KW-0547">Nucleotide-binding</keyword>
<comment type="caution">
    <text evidence="12">The sequence shown here is derived from an EMBL/GenBank/DDBJ whole genome shotgun (WGS) entry which is preliminary data.</text>
</comment>
<keyword evidence="13" id="KW-1185">Reference proteome</keyword>
<dbReference type="PANTHER" id="PTHR24421:SF10">
    <property type="entry name" value="NITRATE_NITRITE SENSOR PROTEIN NARQ"/>
    <property type="match status" value="1"/>
</dbReference>
<dbReference type="Proteomes" id="UP001500218">
    <property type="component" value="Unassembled WGS sequence"/>
</dbReference>
<accession>A0ABN2LH86</accession>
<keyword evidence="7" id="KW-0067">ATP-binding</keyword>
<evidence type="ECO:0000256" key="2">
    <source>
        <dbReference type="ARBA" id="ARBA00012438"/>
    </source>
</evidence>
<reference evidence="12 13" key="1">
    <citation type="journal article" date="2019" name="Int. J. Syst. Evol. Microbiol.">
        <title>The Global Catalogue of Microorganisms (GCM) 10K type strain sequencing project: providing services to taxonomists for standard genome sequencing and annotation.</title>
        <authorList>
            <consortium name="The Broad Institute Genomics Platform"/>
            <consortium name="The Broad Institute Genome Sequencing Center for Infectious Disease"/>
            <person name="Wu L."/>
            <person name="Ma J."/>
        </authorList>
    </citation>
    <scope>NUCLEOTIDE SEQUENCE [LARGE SCALE GENOMIC DNA]</scope>
    <source>
        <strain evidence="12 13">JCM 13250</strain>
    </source>
</reference>
<evidence type="ECO:0000259" key="10">
    <source>
        <dbReference type="Pfam" id="PF02518"/>
    </source>
</evidence>
<dbReference type="InterPro" id="IPR036890">
    <property type="entry name" value="HATPase_C_sf"/>
</dbReference>
<evidence type="ECO:0000256" key="5">
    <source>
        <dbReference type="ARBA" id="ARBA00022741"/>
    </source>
</evidence>
<feature type="transmembrane region" description="Helical" evidence="9">
    <location>
        <begin position="150"/>
        <end position="172"/>
    </location>
</feature>
<keyword evidence="9" id="KW-0472">Membrane</keyword>
<evidence type="ECO:0000256" key="8">
    <source>
        <dbReference type="ARBA" id="ARBA00023012"/>
    </source>
</evidence>
<evidence type="ECO:0000256" key="6">
    <source>
        <dbReference type="ARBA" id="ARBA00022777"/>
    </source>
</evidence>
<evidence type="ECO:0000256" key="3">
    <source>
        <dbReference type="ARBA" id="ARBA00022553"/>
    </source>
</evidence>
<keyword evidence="4" id="KW-0808">Transferase</keyword>
<dbReference type="CDD" id="cd16917">
    <property type="entry name" value="HATPase_UhpB-NarQ-NarX-like"/>
    <property type="match status" value="1"/>
</dbReference>
<dbReference type="RefSeq" id="WP_344126414.1">
    <property type="nucleotide sequence ID" value="NZ_BAAALT010000015.1"/>
</dbReference>
<dbReference type="Gene3D" id="1.20.5.1930">
    <property type="match status" value="1"/>
</dbReference>
<dbReference type="Pfam" id="PF02518">
    <property type="entry name" value="HATPase_c"/>
    <property type="match status" value="1"/>
</dbReference>
<sequence length="410" mass="44022">MTAPDHPWLLPASLTGRRAAGRHRRSARDWLIDSIAFLGALMFWLYASWGATQPVSPLDIGLDGPDWLIPLDSALGLASCCALWLRRRWPVALAIIGLPVAVFSVTCAFAQGFILFTVVIHRPLSISGPLAAANVVAGTAFNVLRPDLDLGWLGAVLANVFIMSLLLAWGLFVRARRQLVLSLRDRAERAEAEQQLRVAQARQLERTRLARDMHDVLAHRISLLSLHAGALEFRPDAPPEDVSKAAAVIRSSAHEALRDLREVLGVLRDSDGTDDAAEPPQRRLADLPKLVGESRTAGMRVDLHNEVIGSEQAPATVATTAYRLVQEALTNARKHAPGAKVSIEMNGGPGDGLTLAVSNPPPAVRVADIPGTGTGLAGLAERVSLVGGHFRGGSTPTGDFRVQAWLPWPA</sequence>
<feature type="domain" description="Histidine kinase/HSP90-like ATPase" evidence="10">
    <location>
        <begin position="319"/>
        <end position="408"/>
    </location>
</feature>
<evidence type="ECO:0000256" key="9">
    <source>
        <dbReference type="SAM" id="Phobius"/>
    </source>
</evidence>
<evidence type="ECO:0000256" key="1">
    <source>
        <dbReference type="ARBA" id="ARBA00000085"/>
    </source>
</evidence>
<evidence type="ECO:0000256" key="7">
    <source>
        <dbReference type="ARBA" id="ARBA00022840"/>
    </source>
</evidence>
<dbReference type="EC" id="2.7.13.3" evidence="2"/>
<feature type="domain" description="Signal transduction histidine kinase subgroup 3 dimerisation and phosphoacceptor" evidence="11">
    <location>
        <begin position="205"/>
        <end position="270"/>
    </location>
</feature>
<feature type="transmembrane region" description="Helical" evidence="9">
    <location>
        <begin position="67"/>
        <end position="85"/>
    </location>
</feature>
<protein>
    <recommendedName>
        <fullName evidence="2">histidine kinase</fullName>
        <ecNumber evidence="2">2.7.13.3</ecNumber>
    </recommendedName>
</protein>
<name>A0ABN2LH86_9ACTN</name>
<dbReference type="GO" id="GO:0016301">
    <property type="term" value="F:kinase activity"/>
    <property type="evidence" value="ECO:0007669"/>
    <property type="project" value="UniProtKB-KW"/>
</dbReference>
<proteinExistence type="predicted"/>
<comment type="catalytic activity">
    <reaction evidence="1">
        <text>ATP + protein L-histidine = ADP + protein N-phospho-L-histidine.</text>
        <dbReference type="EC" id="2.7.13.3"/>
    </reaction>
</comment>
<dbReference type="SUPFAM" id="SSF55874">
    <property type="entry name" value="ATPase domain of HSP90 chaperone/DNA topoisomerase II/histidine kinase"/>
    <property type="match status" value="1"/>
</dbReference>
<dbReference type="InterPro" id="IPR011712">
    <property type="entry name" value="Sig_transdc_His_kin_sub3_dim/P"/>
</dbReference>
<dbReference type="Pfam" id="PF07730">
    <property type="entry name" value="HisKA_3"/>
    <property type="match status" value="1"/>
</dbReference>
<dbReference type="InterPro" id="IPR050482">
    <property type="entry name" value="Sensor_HK_TwoCompSys"/>
</dbReference>
<keyword evidence="9" id="KW-0812">Transmembrane</keyword>
<keyword evidence="3" id="KW-0597">Phosphoprotein</keyword>
<evidence type="ECO:0000259" key="11">
    <source>
        <dbReference type="Pfam" id="PF07730"/>
    </source>
</evidence>
<feature type="transmembrane region" description="Helical" evidence="9">
    <location>
        <begin position="92"/>
        <end position="120"/>
    </location>
</feature>
<dbReference type="Gene3D" id="3.30.565.10">
    <property type="entry name" value="Histidine kinase-like ATPase, C-terminal domain"/>
    <property type="match status" value="1"/>
</dbReference>
<gene>
    <name evidence="12" type="ORF">GCM10009682_08420</name>
</gene>
<dbReference type="PANTHER" id="PTHR24421">
    <property type="entry name" value="NITRATE/NITRITE SENSOR PROTEIN NARX-RELATED"/>
    <property type="match status" value="1"/>
</dbReference>
<keyword evidence="9" id="KW-1133">Transmembrane helix</keyword>
<keyword evidence="8" id="KW-0902">Two-component regulatory system</keyword>
<evidence type="ECO:0000313" key="13">
    <source>
        <dbReference type="Proteomes" id="UP001500218"/>
    </source>
</evidence>
<dbReference type="InterPro" id="IPR003594">
    <property type="entry name" value="HATPase_dom"/>
</dbReference>
<dbReference type="EMBL" id="BAAALT010000015">
    <property type="protein sequence ID" value="GAA1788662.1"/>
    <property type="molecule type" value="Genomic_DNA"/>
</dbReference>
<keyword evidence="6 12" id="KW-0418">Kinase</keyword>
<feature type="transmembrane region" description="Helical" evidence="9">
    <location>
        <begin position="30"/>
        <end position="47"/>
    </location>
</feature>
<organism evidence="12 13">
    <name type="scientific">Luedemannella flava</name>
    <dbReference type="NCBI Taxonomy" id="349316"/>
    <lineage>
        <taxon>Bacteria</taxon>
        <taxon>Bacillati</taxon>
        <taxon>Actinomycetota</taxon>
        <taxon>Actinomycetes</taxon>
        <taxon>Micromonosporales</taxon>
        <taxon>Micromonosporaceae</taxon>
        <taxon>Luedemannella</taxon>
    </lineage>
</organism>